<dbReference type="PANTHER" id="PTHR30231">
    <property type="entry name" value="DNA POLYMERASE III SUBUNIT EPSILON"/>
    <property type="match status" value="1"/>
</dbReference>
<dbReference type="InterPro" id="IPR012337">
    <property type="entry name" value="RNaseH-like_sf"/>
</dbReference>
<dbReference type="InterPro" id="IPR036420">
    <property type="entry name" value="BRCT_dom_sf"/>
</dbReference>
<dbReference type="NCBIfam" id="NF004844">
    <property type="entry name" value="PRK06195.1"/>
    <property type="match status" value="1"/>
</dbReference>
<evidence type="ECO:0000313" key="2">
    <source>
        <dbReference type="EMBL" id="WMT83620.1"/>
    </source>
</evidence>
<dbReference type="SUPFAM" id="SSF53098">
    <property type="entry name" value="Ribonuclease H-like"/>
    <property type="match status" value="1"/>
</dbReference>
<keyword evidence="2" id="KW-0540">Nuclease</keyword>
<dbReference type="PROSITE" id="PS50172">
    <property type="entry name" value="BRCT"/>
    <property type="match status" value="1"/>
</dbReference>
<dbReference type="CDD" id="cd17748">
    <property type="entry name" value="BRCT_DNA_ligase_like"/>
    <property type="match status" value="1"/>
</dbReference>
<protein>
    <submittedName>
        <fullName evidence="2">3'-5' exonuclease DinG</fullName>
        <ecNumber evidence="2">3.1.-.-</ecNumber>
    </submittedName>
</protein>
<proteinExistence type="predicted"/>
<dbReference type="InterPro" id="IPR001357">
    <property type="entry name" value="BRCT_dom"/>
</dbReference>
<sequence>MNFIAIDFETANEKRASACSLGITVVKDNKIIEEKYWLIKPKPFRFESRNIIIHGIREEDAINEKEFDELWPEIKSYFENNLVIAHNASFDFSVLRNTLDIYNLEYPNLDYACTLVASKLFYGYLNNHKLNTVNRHLGYKFNHHHASADATAAANILINISKELNLNNIDDIAKTVGFKLGCVGNNTYSPCKKIREGVVSKRWEDYEYNNNIFSPETDYFKDKIVVFTGELHSMSRAEAIKIINDLGGITRNSVTKKTNILITNVKNVEDLSPNQMSNKLRAAVNYINQEQDLIIMNEEKFEKILEV</sequence>
<dbReference type="SMART" id="SM00479">
    <property type="entry name" value="EXOIII"/>
    <property type="match status" value="1"/>
</dbReference>
<dbReference type="SUPFAM" id="SSF52113">
    <property type="entry name" value="BRCT domain"/>
    <property type="match status" value="1"/>
</dbReference>
<keyword evidence="2" id="KW-0378">Hydrolase</keyword>
<evidence type="ECO:0000259" key="1">
    <source>
        <dbReference type="PROSITE" id="PS50172"/>
    </source>
</evidence>
<dbReference type="InterPro" id="IPR036397">
    <property type="entry name" value="RNaseH_sf"/>
</dbReference>
<name>A0ABY9Q9A2_9FIRM</name>
<gene>
    <name evidence="2" type="primary">dinG_4</name>
    <name evidence="2" type="ORF">TEMA_41390</name>
</gene>
<dbReference type="InterPro" id="IPR013520">
    <property type="entry name" value="Ribonucl_H"/>
</dbReference>
<accession>A0ABY9Q9A2</accession>
<dbReference type="Proteomes" id="UP001235030">
    <property type="component" value="Chromosome"/>
</dbReference>
<dbReference type="GO" id="GO:0004527">
    <property type="term" value="F:exonuclease activity"/>
    <property type="evidence" value="ECO:0007669"/>
    <property type="project" value="UniProtKB-KW"/>
</dbReference>
<keyword evidence="2" id="KW-0269">Exonuclease</keyword>
<keyword evidence="3" id="KW-1185">Reference proteome</keyword>
<dbReference type="Gene3D" id="3.30.420.10">
    <property type="entry name" value="Ribonuclease H-like superfamily/Ribonuclease H"/>
    <property type="match status" value="1"/>
</dbReference>
<dbReference type="Pfam" id="PF00929">
    <property type="entry name" value="RNase_T"/>
    <property type="match status" value="1"/>
</dbReference>
<feature type="domain" description="BRCT" evidence="1">
    <location>
        <begin position="215"/>
        <end position="307"/>
    </location>
</feature>
<dbReference type="Pfam" id="PF00533">
    <property type="entry name" value="BRCT"/>
    <property type="match status" value="1"/>
</dbReference>
<dbReference type="Gene3D" id="3.40.50.10190">
    <property type="entry name" value="BRCT domain"/>
    <property type="match status" value="1"/>
</dbReference>
<reference evidence="2 3" key="1">
    <citation type="submission" date="2022-07" db="EMBL/GenBank/DDBJ databases">
        <title>Genome sequence of Terrisporobacter mayombei DSM6539.</title>
        <authorList>
            <person name="Boeer T."/>
            <person name="Bengelsdorf F.R."/>
            <person name="Daniel R."/>
            <person name="Poehlein A."/>
        </authorList>
    </citation>
    <scope>NUCLEOTIDE SEQUENCE [LARGE SCALE GENOMIC DNA]</scope>
    <source>
        <strain evidence="2 3">DSM 6539</strain>
    </source>
</reference>
<dbReference type="PANTHER" id="PTHR30231:SF42">
    <property type="entry name" value="EXONUCLEASE"/>
    <property type="match status" value="1"/>
</dbReference>
<dbReference type="EC" id="3.1.-.-" evidence="2"/>
<dbReference type="EMBL" id="CP101637">
    <property type="protein sequence ID" value="WMT83620.1"/>
    <property type="molecule type" value="Genomic_DNA"/>
</dbReference>
<evidence type="ECO:0000313" key="3">
    <source>
        <dbReference type="Proteomes" id="UP001235030"/>
    </source>
</evidence>
<dbReference type="RefSeq" id="WP_228106658.1">
    <property type="nucleotide sequence ID" value="NZ_CP101637.1"/>
</dbReference>
<dbReference type="CDD" id="cd06130">
    <property type="entry name" value="DNA_pol_III_epsilon_like"/>
    <property type="match status" value="1"/>
</dbReference>
<organism evidence="2 3">
    <name type="scientific">Terrisporobacter mayombei</name>
    <dbReference type="NCBI Taxonomy" id="1541"/>
    <lineage>
        <taxon>Bacteria</taxon>
        <taxon>Bacillati</taxon>
        <taxon>Bacillota</taxon>
        <taxon>Clostridia</taxon>
        <taxon>Peptostreptococcales</taxon>
        <taxon>Peptostreptococcaceae</taxon>
        <taxon>Terrisporobacter</taxon>
    </lineage>
</organism>